<dbReference type="PANTHER" id="PTHR24273">
    <property type="entry name" value="FI04643P-RELATED"/>
    <property type="match status" value="1"/>
</dbReference>
<dbReference type="HOGENOM" id="CLU_940945_0_0_1"/>
<sequence>MLVPAASETSVATCPKLPSFQGGWFLPGVCNTGSIYPGDSCSIHCRLGYRKLQPIHSVTCEDDLRWSLDMTQDVLERICVKDYVEEIRQPSIICPNDGRLSLVLPPGHSSMAVRFPQPKTSVDFQKVKFTAVQANRTSSCTLSITVEDREAPQVSNCPRDIEKVLERGRRSQIVFWSEPNFLDNVQVAHVYKSREPGSEFVVGRHPISYIATDSSDNKAYCRFTIDVKESKALEMANSIRAQSYNAYADRRADTSEYYFKAVLVCPSGAQYEVESKIISLNPYGNISHLFSRIYLG</sequence>
<dbReference type="AlphaFoldDB" id="N6UIN6"/>
<dbReference type="OrthoDB" id="10045365at2759"/>
<dbReference type="OMA" id="HPNDTDH"/>
<dbReference type="Gene3D" id="2.10.70.10">
    <property type="entry name" value="Complement Module, domain 1"/>
    <property type="match status" value="1"/>
</dbReference>
<dbReference type="EMBL" id="KB740085">
    <property type="protein sequence ID" value="ENN81575.1"/>
    <property type="molecule type" value="Genomic_DNA"/>
</dbReference>
<dbReference type="PANTHER" id="PTHR24273:SF32">
    <property type="entry name" value="HYALIN"/>
    <property type="match status" value="1"/>
</dbReference>
<proteinExistence type="predicted"/>
<dbReference type="SUPFAM" id="SSF57535">
    <property type="entry name" value="Complement control module/SCR domain"/>
    <property type="match status" value="1"/>
</dbReference>
<feature type="non-terminal residue" evidence="1">
    <location>
        <position position="1"/>
    </location>
</feature>
<accession>N6UIN6</accession>
<gene>
    <name evidence="1" type="ORF">YQE_02104</name>
</gene>
<organism evidence="1">
    <name type="scientific">Dendroctonus ponderosae</name>
    <name type="common">Mountain pine beetle</name>
    <dbReference type="NCBI Taxonomy" id="77166"/>
    <lineage>
        <taxon>Eukaryota</taxon>
        <taxon>Metazoa</taxon>
        <taxon>Ecdysozoa</taxon>
        <taxon>Arthropoda</taxon>
        <taxon>Hexapoda</taxon>
        <taxon>Insecta</taxon>
        <taxon>Pterygota</taxon>
        <taxon>Neoptera</taxon>
        <taxon>Endopterygota</taxon>
        <taxon>Coleoptera</taxon>
        <taxon>Polyphaga</taxon>
        <taxon>Cucujiformia</taxon>
        <taxon>Curculionidae</taxon>
        <taxon>Scolytinae</taxon>
        <taxon>Dendroctonus</taxon>
    </lineage>
</organism>
<evidence type="ECO:0000313" key="1">
    <source>
        <dbReference type="EMBL" id="ENN81575.1"/>
    </source>
</evidence>
<dbReference type="InterPro" id="IPR000436">
    <property type="entry name" value="Sushi_SCR_CCP_dom"/>
</dbReference>
<protein>
    <submittedName>
        <fullName evidence="1">Uncharacterized protein</fullName>
    </submittedName>
</protein>
<dbReference type="CDD" id="cd00033">
    <property type="entry name" value="CCP"/>
    <property type="match status" value="1"/>
</dbReference>
<dbReference type="InterPro" id="IPR035976">
    <property type="entry name" value="Sushi/SCR/CCP_sf"/>
</dbReference>
<name>N6UIN6_DENPD</name>
<dbReference type="InterPro" id="IPR003410">
    <property type="entry name" value="HYR_dom"/>
</dbReference>
<reference evidence="1" key="1">
    <citation type="journal article" date="2013" name="Genome Biol.">
        <title>Draft genome of the mountain pine beetle, Dendroctonus ponderosae Hopkins, a major forest pest.</title>
        <authorList>
            <person name="Keeling C.I."/>
            <person name="Yuen M.M."/>
            <person name="Liao N.Y."/>
            <person name="Docking T.R."/>
            <person name="Chan S.K."/>
            <person name="Taylor G.A."/>
            <person name="Palmquist D.L."/>
            <person name="Jackman S.D."/>
            <person name="Nguyen A."/>
            <person name="Li M."/>
            <person name="Henderson H."/>
            <person name="Janes J.K."/>
            <person name="Zhao Y."/>
            <person name="Pandoh P."/>
            <person name="Moore R."/>
            <person name="Sperling F.A."/>
            <person name="Huber D.P."/>
            <person name="Birol I."/>
            <person name="Jones S.J."/>
            <person name="Bohlmann J."/>
        </authorList>
    </citation>
    <scope>NUCLEOTIDE SEQUENCE</scope>
</reference>
<dbReference type="Pfam" id="PF00084">
    <property type="entry name" value="Sushi"/>
    <property type="match status" value="1"/>
</dbReference>
<dbReference type="PROSITE" id="PS50825">
    <property type="entry name" value="HYR"/>
    <property type="match status" value="1"/>
</dbReference>
<dbReference type="Pfam" id="PF02494">
    <property type="entry name" value="HYR"/>
    <property type="match status" value="1"/>
</dbReference>